<feature type="transmembrane region" description="Helical" evidence="2">
    <location>
        <begin position="403"/>
        <end position="424"/>
    </location>
</feature>
<dbReference type="Gene3D" id="3.30.70.1440">
    <property type="entry name" value="Multidrug efflux transporter AcrB pore domain"/>
    <property type="match status" value="1"/>
</dbReference>
<dbReference type="EMBL" id="QFXD01000265">
    <property type="protein sequence ID" value="RDH87407.1"/>
    <property type="molecule type" value="Genomic_DNA"/>
</dbReference>
<evidence type="ECO:0000256" key="1">
    <source>
        <dbReference type="SAM" id="MobiDB-lite"/>
    </source>
</evidence>
<dbReference type="SUPFAM" id="SSF82866">
    <property type="entry name" value="Multidrug efflux transporter AcrB transmembrane domain"/>
    <property type="match status" value="2"/>
</dbReference>
<keyword evidence="2" id="KW-1133">Transmembrane helix</keyword>
<dbReference type="InterPro" id="IPR001036">
    <property type="entry name" value="Acrflvin-R"/>
</dbReference>
<feature type="transmembrane region" description="Helical" evidence="2">
    <location>
        <begin position="37"/>
        <end position="55"/>
    </location>
</feature>
<dbReference type="Pfam" id="PF00873">
    <property type="entry name" value="ACR_tran"/>
    <property type="match status" value="1"/>
</dbReference>
<reference evidence="3 4" key="1">
    <citation type="journal article" date="2018" name="ISME J.">
        <title>Endosymbiont genomes yield clues of tubeworm success.</title>
        <authorList>
            <person name="Li Y."/>
            <person name="Liles M.R."/>
            <person name="Halanych K.M."/>
        </authorList>
    </citation>
    <scope>NUCLEOTIDE SEQUENCE [LARGE SCALE GENOMIC DNA]</scope>
    <source>
        <strain evidence="3">A1422</strain>
    </source>
</reference>
<feature type="transmembrane region" description="Helical" evidence="2">
    <location>
        <begin position="377"/>
        <end position="396"/>
    </location>
</feature>
<feature type="transmembrane region" description="Helical" evidence="2">
    <location>
        <begin position="938"/>
        <end position="957"/>
    </location>
</feature>
<feature type="transmembrane region" description="Helical" evidence="2">
    <location>
        <begin position="998"/>
        <end position="1020"/>
    </location>
</feature>
<feature type="compositionally biased region" description="Basic residues" evidence="1">
    <location>
        <begin position="1389"/>
        <end position="1402"/>
    </location>
</feature>
<feature type="compositionally biased region" description="Basic and acidic residues" evidence="1">
    <location>
        <begin position="1297"/>
        <end position="1309"/>
    </location>
</feature>
<feature type="transmembrane region" description="Helical" evidence="2">
    <location>
        <begin position="430"/>
        <end position="454"/>
    </location>
</feature>
<proteinExistence type="predicted"/>
<keyword evidence="2" id="KW-0472">Membrane</keyword>
<dbReference type="Gene3D" id="3.30.2090.10">
    <property type="entry name" value="Multidrug efflux transporter AcrB TolC docking domain, DN and DC subdomains"/>
    <property type="match status" value="2"/>
</dbReference>
<feature type="transmembrane region" description="Helical" evidence="2">
    <location>
        <begin position="507"/>
        <end position="529"/>
    </location>
</feature>
<dbReference type="GO" id="GO:0005886">
    <property type="term" value="C:plasma membrane"/>
    <property type="evidence" value="ECO:0007669"/>
    <property type="project" value="TreeGrafter"/>
</dbReference>
<dbReference type="SUPFAM" id="SSF82693">
    <property type="entry name" value="Multidrug efflux transporter AcrB pore domain, PN1, PN2, PC1 and PC2 subdomains"/>
    <property type="match status" value="3"/>
</dbReference>
<evidence type="ECO:0000313" key="4">
    <source>
        <dbReference type="Proteomes" id="UP000255508"/>
    </source>
</evidence>
<feature type="transmembrane region" description="Helical" evidence="2">
    <location>
        <begin position="576"/>
        <end position="596"/>
    </location>
</feature>
<dbReference type="Gene3D" id="3.30.70.1430">
    <property type="entry name" value="Multidrug efflux transporter AcrB pore domain"/>
    <property type="match status" value="2"/>
</dbReference>
<feature type="compositionally biased region" description="Low complexity" evidence="1">
    <location>
        <begin position="1350"/>
        <end position="1379"/>
    </location>
</feature>
<dbReference type="PANTHER" id="PTHR32063">
    <property type="match status" value="1"/>
</dbReference>
<dbReference type="PANTHER" id="PTHR32063:SF16">
    <property type="entry name" value="CATION EFFLUX SYSTEM (ACRB_ACRD_ACRF FAMILY)"/>
    <property type="match status" value="1"/>
</dbReference>
<gene>
    <name evidence="3" type="ORF">DIZ79_15205</name>
</gene>
<feature type="region of interest" description="Disordered" evidence="1">
    <location>
        <begin position="1174"/>
        <end position="1206"/>
    </location>
</feature>
<protein>
    <submittedName>
        <fullName evidence="3">Acriflavin resistance protein</fullName>
    </submittedName>
</protein>
<feature type="transmembrane region" description="Helical" evidence="2">
    <location>
        <begin position="964"/>
        <end position="986"/>
    </location>
</feature>
<dbReference type="Gene3D" id="1.20.1640.10">
    <property type="entry name" value="Multidrug efflux transporter AcrB transmembrane domain"/>
    <property type="match status" value="2"/>
</dbReference>
<comment type="caution">
    <text evidence="3">The sequence shown here is derived from an EMBL/GenBank/DDBJ whole genome shotgun (WGS) entry which is preliminary data.</text>
</comment>
<dbReference type="GO" id="GO:0042910">
    <property type="term" value="F:xenobiotic transmembrane transporter activity"/>
    <property type="evidence" value="ECO:0007669"/>
    <property type="project" value="TreeGrafter"/>
</dbReference>
<feature type="transmembrane region" description="Helical" evidence="2">
    <location>
        <begin position="1041"/>
        <end position="1060"/>
    </location>
</feature>
<feature type="compositionally biased region" description="Basic residues" evidence="1">
    <location>
        <begin position="1329"/>
        <end position="1349"/>
    </location>
</feature>
<feature type="compositionally biased region" description="Gly residues" evidence="1">
    <location>
        <begin position="1186"/>
        <end position="1198"/>
    </location>
</feature>
<feature type="compositionally biased region" description="Low complexity" evidence="1">
    <location>
        <begin position="1176"/>
        <end position="1185"/>
    </location>
</feature>
<evidence type="ECO:0000313" key="3">
    <source>
        <dbReference type="EMBL" id="RDH87407.1"/>
    </source>
</evidence>
<keyword evidence="2" id="KW-0812">Transmembrane</keyword>
<dbReference type="Proteomes" id="UP000255508">
    <property type="component" value="Unassembled WGS sequence"/>
</dbReference>
<accession>A0A370DQZ3</accession>
<sequence>MSQNDNNLNQPHPMDPNYDAHLGLAGRTARFFIESPLSPLFFLAMMLMGLLGLVVTPRQEDPQISVPMVDIFVQYPGAAAEQVSGLAIAPLERIMSEIPGVKHVYSASQRGGGIVTIEFDVGENMGPSLVKVNDKIDSNMDLIPPGVMPPLVKAKGIDDVPAVNLTLWSKDVDVDGAPDVDDGQLRMLAHDVLQAIKELPNTGSGFVVGGRREQVTIEVFPERLAGFGISLDQVANTIKTANSEQQAGGVEAGDTHFTVVTGSFLRSVDDINRLVVGTHNDVPVYVHDVARVKQGPEDAKHLVAYYTGAASEADIKADGVPAVTIAVAKKEGSNGVTVANSIIERVNNIKGSLIPDNVEVSVTRDYGKSADDKVSDLIFKLFVATGFVFLLVLAAFRAFRPAIVVVLVIPVVLLMTIFSAWLMGYTIDRVSLFALIFSIGILVDDAIVVVENIYRRWLEEGKTDVDTAVDAVREVGNPTILATFTVIAALLPMGFVSGMMGPYMEPIPALGSSAMLISVFAAFVFTPYLTMSHWLRPSMNYLEKAGKREHKEAEKLEGMFRRVLIPMIEKPAKARLFKLVMWGSFALACSLFYFNLVAVKMLPLDNKPEFAVVLDMPEGTALPVTANLAHRMAGKIRQYSEVTAVQVYAGTSKPFDFNGMVRHYYLRKSPWQAEVQVQLLHKSKRDRSSHEIATQAREDLKKLVKGTGAKYAVVEMPPGPPVLQSVVAEVHGPSSEVRRQVASDLTELFKKAESLRDVDNYMRDPYQYWRFTVDTEKSVRRGISVDTINRNLSMSLGGTPLGDVKQRAGHEPINIVIQVPLAERSEITRLGGIPIMSTTGIAVPLRELGRFEQVREEDIIFHKDLRDVEYVVADVGGKMAAPVYGMFQVQDLLEQERYVAPDGVALDTFWLGPPGDDATSAIEWAGEWTVTFETFRDMGAAFMVALIMIYILVVWEFGNFRIPALIMAPIPLTLLGIIPAHMLFFQAGWGGEFTATSMIGWIALAGIIVRNSILLVDFAIHEIQHGSTVVEAVIQSCKTRTRPIMITAFALVCGSSVIFFDPIFQGMAISLASGVLVSTVLTLIVIPLGCINASKDLIEVAAATAPAGVEMPALETAGATVTAPAEPVTPEAAPAKTPLWVAVWGKLAVALMMVFYLIRGIFLLLAELFKKSSKRGGSPPSSPTSGGTGGPASGGGGAFSPAPAGTVPAPVAAAPVAESFQAAEPQVSDKPVPDSDSPAEVAAEKPAEKKLETVEKVPEKIAEPVATKPASPVKESVETTEVSMVAANEPDAAIDVTKSDQTEAVEKLAADSPETTTKPVAAKVVPKATPKRAKKRPSALKKVATKKKVAASAKKTSTTPAKAKGNGNGAAKTAKKAATPVSPKVRTLPLRKKTARRGIRLK</sequence>
<organism evidence="3 4">
    <name type="scientific">endosymbiont of Lamellibrachia luymesi</name>
    <dbReference type="NCBI Taxonomy" id="2200907"/>
    <lineage>
        <taxon>Bacteria</taxon>
        <taxon>Pseudomonadati</taxon>
        <taxon>Pseudomonadota</taxon>
        <taxon>Gammaproteobacteria</taxon>
        <taxon>sulfur-oxidizing symbionts</taxon>
    </lineage>
</organism>
<dbReference type="Gene3D" id="3.30.70.1320">
    <property type="entry name" value="Multidrug efflux transporter AcrB pore domain like"/>
    <property type="match status" value="1"/>
</dbReference>
<feature type="compositionally biased region" description="Basic and acidic residues" evidence="1">
    <location>
        <begin position="1242"/>
        <end position="1262"/>
    </location>
</feature>
<dbReference type="PRINTS" id="PR00702">
    <property type="entry name" value="ACRIFLAVINRP"/>
</dbReference>
<name>A0A370DQZ3_9GAMM</name>
<feature type="transmembrane region" description="Helical" evidence="2">
    <location>
        <begin position="475"/>
        <end position="495"/>
    </location>
</feature>
<feature type="compositionally biased region" description="Low complexity" evidence="1">
    <location>
        <begin position="1315"/>
        <end position="1328"/>
    </location>
</feature>
<feature type="transmembrane region" description="Helical" evidence="2">
    <location>
        <begin position="1066"/>
        <end position="1088"/>
    </location>
</feature>
<dbReference type="SUPFAM" id="SSF82714">
    <property type="entry name" value="Multidrug efflux transporter AcrB TolC docking domain, DN and DC subdomains"/>
    <property type="match status" value="2"/>
</dbReference>
<evidence type="ECO:0000256" key="2">
    <source>
        <dbReference type="SAM" id="Phobius"/>
    </source>
</evidence>
<feature type="transmembrane region" description="Helical" evidence="2">
    <location>
        <begin position="1143"/>
        <end position="1165"/>
    </location>
</feature>
<feature type="region of interest" description="Disordered" evidence="1">
    <location>
        <begin position="1221"/>
        <end position="1402"/>
    </location>
</feature>
<dbReference type="InterPro" id="IPR027463">
    <property type="entry name" value="AcrB_DN_DC_subdom"/>
</dbReference>